<dbReference type="EMBL" id="BFBB01000007">
    <property type="protein sequence ID" value="GBF50829.1"/>
    <property type="molecule type" value="Genomic_DNA"/>
</dbReference>
<dbReference type="RefSeq" id="WP_135355047.1">
    <property type="nucleotide sequence ID" value="NZ_BFBB01000007.1"/>
</dbReference>
<reference evidence="1 2" key="1">
    <citation type="submission" date="2018-02" db="EMBL/GenBank/DDBJ databases">
        <title>Novel Leptospira species isolated from soil and water in Japan.</title>
        <authorList>
            <person name="Nakao R."/>
            <person name="Masuzawa T."/>
        </authorList>
    </citation>
    <scope>NUCLEOTIDE SEQUENCE [LARGE SCALE GENOMIC DNA]</scope>
    <source>
        <strain evidence="1 2">YH101</strain>
    </source>
</reference>
<dbReference type="OrthoDB" id="328773at2"/>
<gene>
    <name evidence="1" type="ORF">LPTSP4_23560</name>
</gene>
<keyword evidence="2" id="KW-1185">Reference proteome</keyword>
<name>A0A2P2E1T2_9LEPT</name>
<evidence type="ECO:0000313" key="1">
    <source>
        <dbReference type="EMBL" id="GBF50829.1"/>
    </source>
</evidence>
<proteinExistence type="predicted"/>
<organism evidence="1 2">
    <name type="scientific">Leptospira ryugenii</name>
    <dbReference type="NCBI Taxonomy" id="1917863"/>
    <lineage>
        <taxon>Bacteria</taxon>
        <taxon>Pseudomonadati</taxon>
        <taxon>Spirochaetota</taxon>
        <taxon>Spirochaetia</taxon>
        <taxon>Leptospirales</taxon>
        <taxon>Leptospiraceae</taxon>
        <taxon>Leptospira</taxon>
    </lineage>
</organism>
<dbReference type="Proteomes" id="UP000245133">
    <property type="component" value="Unassembled WGS sequence"/>
</dbReference>
<evidence type="ECO:0000313" key="2">
    <source>
        <dbReference type="Proteomes" id="UP000245133"/>
    </source>
</evidence>
<sequence length="123" mass="14413">MDISNLPIISNWKEFQNSSLKSNIEGRYQEILSSLETAGKAELLQKGIQISLLASILRLIERGINPTLPIFRVEYLNMMKEIEEIYFSILPQEESNWLEECLAYGDKKAYHWDWKHFGSKELF</sequence>
<comment type="caution">
    <text evidence="1">The sequence shown here is derived from an EMBL/GenBank/DDBJ whole genome shotgun (WGS) entry which is preliminary data.</text>
</comment>
<dbReference type="AlphaFoldDB" id="A0A2P2E1T2"/>
<accession>A0A2P2E1T2</accession>
<dbReference type="NCBIfam" id="NF047777">
    <property type="entry name" value="LIC_11502_fam"/>
    <property type="match status" value="1"/>
</dbReference>
<protein>
    <submittedName>
        <fullName evidence="1">Uncharacterized protein</fullName>
    </submittedName>
</protein>